<dbReference type="EMBL" id="JAQNDN010000001">
    <property type="protein sequence ID" value="MDC0667140.1"/>
    <property type="molecule type" value="Genomic_DNA"/>
</dbReference>
<protein>
    <submittedName>
        <fullName evidence="2">AAA family ATPase</fullName>
    </submittedName>
</protein>
<dbReference type="InterPro" id="IPR051396">
    <property type="entry name" value="Bact_Antivir_Def_Nuclease"/>
</dbReference>
<name>A0ABT5AZ78_9BACT</name>
<dbReference type="Proteomes" id="UP001217838">
    <property type="component" value="Unassembled WGS sequence"/>
</dbReference>
<dbReference type="InterPro" id="IPR027417">
    <property type="entry name" value="P-loop_NTPase"/>
</dbReference>
<accession>A0ABT5AZ78</accession>
<dbReference type="InterPro" id="IPR003959">
    <property type="entry name" value="ATPase_AAA_core"/>
</dbReference>
<dbReference type="SUPFAM" id="SSF52540">
    <property type="entry name" value="P-loop containing nucleoside triphosphate hydrolases"/>
    <property type="match status" value="1"/>
</dbReference>
<evidence type="ECO:0000313" key="3">
    <source>
        <dbReference type="Proteomes" id="UP001217838"/>
    </source>
</evidence>
<gene>
    <name evidence="2" type="ORF">POL58_05295</name>
</gene>
<organism evidence="2 3">
    <name type="scientific">Nannocystis radixulma</name>
    <dbReference type="NCBI Taxonomy" id="2995305"/>
    <lineage>
        <taxon>Bacteria</taxon>
        <taxon>Pseudomonadati</taxon>
        <taxon>Myxococcota</taxon>
        <taxon>Polyangia</taxon>
        <taxon>Nannocystales</taxon>
        <taxon>Nannocystaceae</taxon>
        <taxon>Nannocystis</taxon>
    </lineage>
</organism>
<keyword evidence="3" id="KW-1185">Reference proteome</keyword>
<sequence>MKWAAGPERFDTRRLLETEQEFAEEHNTWLQHSFYLWHRRKSRYQEPAGHPYKKLDDEAEHIVGRLENLLLAPEGEVIRRKIDEFMNSVIPKLGNIAFERHDTPNGSSLSVVFVEAKDRKRGLHELGGGVEQTLALALVLIGEEDRGAVFIEEPEAHLHESAQRRLIRQIEKHQGQRQLFIATHSPVFVNEVREARVYRITRNTDTASIHRCISRSAQRTVLDELGVLPSSLLQTNCVVWVEGPTEMHLIEHWLKLLASDLKVHEHYAFAETGGSNIADLGADVPTGLAGLRDIMTICRNNFLVCDKDAGTDQPSKIDPQEIEGLVGKNYWITHGYEIEWYYPYSVVDALWGDDAASHIAACKDASLPFYECLASARIPALDAGGAVVVDDAGVVVEKAIHGTVSAGKRKRAYAEKAVRLPTNHEWFADERGGHLRENVLHLASFIRQSNQLARPSEENCSRCGRPMK</sequence>
<feature type="domain" description="ATPase AAA-type core" evidence="1">
    <location>
        <begin position="97"/>
        <end position="190"/>
    </location>
</feature>
<dbReference type="PANTHER" id="PTHR43581">
    <property type="entry name" value="ATP/GTP PHOSPHATASE"/>
    <property type="match status" value="1"/>
</dbReference>
<proteinExistence type="predicted"/>
<dbReference type="RefSeq" id="WP_271995060.1">
    <property type="nucleotide sequence ID" value="NZ_JAQNDN010000001.1"/>
</dbReference>
<evidence type="ECO:0000259" key="1">
    <source>
        <dbReference type="Pfam" id="PF13304"/>
    </source>
</evidence>
<dbReference type="PANTHER" id="PTHR43581:SF4">
    <property type="entry name" value="ATP_GTP PHOSPHATASE"/>
    <property type="match status" value="1"/>
</dbReference>
<dbReference type="Pfam" id="PF13304">
    <property type="entry name" value="AAA_21"/>
    <property type="match status" value="1"/>
</dbReference>
<dbReference type="Gene3D" id="3.40.50.300">
    <property type="entry name" value="P-loop containing nucleotide triphosphate hydrolases"/>
    <property type="match status" value="1"/>
</dbReference>
<comment type="caution">
    <text evidence="2">The sequence shown here is derived from an EMBL/GenBank/DDBJ whole genome shotgun (WGS) entry which is preliminary data.</text>
</comment>
<reference evidence="2 3" key="1">
    <citation type="submission" date="2022-11" db="EMBL/GenBank/DDBJ databases">
        <title>Minimal conservation of predation-associated metabolite biosynthetic gene clusters underscores biosynthetic potential of Myxococcota including descriptions for ten novel species: Archangium lansinium sp. nov., Myxococcus landrumus sp. nov., Nannocystis bai.</title>
        <authorList>
            <person name="Ahearne A."/>
            <person name="Stevens C."/>
            <person name="Dowd S."/>
        </authorList>
    </citation>
    <scope>NUCLEOTIDE SEQUENCE [LARGE SCALE GENOMIC DNA]</scope>
    <source>
        <strain evidence="2 3">NCELM</strain>
    </source>
</reference>
<evidence type="ECO:0000313" key="2">
    <source>
        <dbReference type="EMBL" id="MDC0667140.1"/>
    </source>
</evidence>